<dbReference type="AlphaFoldDB" id="A0A699TF60"/>
<feature type="non-terminal residue" evidence="2">
    <location>
        <position position="1"/>
    </location>
</feature>
<comment type="caution">
    <text evidence="2">The sequence shown here is derived from an EMBL/GenBank/DDBJ whole genome shotgun (WGS) entry which is preliminary data.</text>
</comment>
<evidence type="ECO:0000256" key="1">
    <source>
        <dbReference type="SAM" id="MobiDB-lite"/>
    </source>
</evidence>
<name>A0A699TF60_TANCI</name>
<reference evidence="2" key="1">
    <citation type="journal article" date="2019" name="Sci. Rep.">
        <title>Draft genome of Tanacetum cinerariifolium, the natural source of mosquito coil.</title>
        <authorList>
            <person name="Yamashiro T."/>
            <person name="Shiraishi A."/>
            <person name="Satake H."/>
            <person name="Nakayama K."/>
        </authorList>
    </citation>
    <scope>NUCLEOTIDE SEQUENCE</scope>
</reference>
<gene>
    <name evidence="2" type="ORF">Tci_881144</name>
</gene>
<organism evidence="2">
    <name type="scientific">Tanacetum cinerariifolium</name>
    <name type="common">Dalmatian daisy</name>
    <name type="synonym">Chrysanthemum cinerariifolium</name>
    <dbReference type="NCBI Taxonomy" id="118510"/>
    <lineage>
        <taxon>Eukaryota</taxon>
        <taxon>Viridiplantae</taxon>
        <taxon>Streptophyta</taxon>
        <taxon>Embryophyta</taxon>
        <taxon>Tracheophyta</taxon>
        <taxon>Spermatophyta</taxon>
        <taxon>Magnoliopsida</taxon>
        <taxon>eudicotyledons</taxon>
        <taxon>Gunneridae</taxon>
        <taxon>Pentapetalae</taxon>
        <taxon>asterids</taxon>
        <taxon>campanulids</taxon>
        <taxon>Asterales</taxon>
        <taxon>Asteraceae</taxon>
        <taxon>Asteroideae</taxon>
        <taxon>Anthemideae</taxon>
        <taxon>Anthemidinae</taxon>
        <taxon>Tanacetum</taxon>
    </lineage>
</organism>
<dbReference type="EMBL" id="BKCJ011243558">
    <property type="protein sequence ID" value="GFD09175.1"/>
    <property type="molecule type" value="Genomic_DNA"/>
</dbReference>
<evidence type="ECO:0000313" key="2">
    <source>
        <dbReference type="EMBL" id="GFD09175.1"/>
    </source>
</evidence>
<sequence length="68" mass="7162">ACSGRSAPAHVPRSGTSPARRASSGTALEALPRNSGYLAASANNEPDNYGRSCCKRKRLRRPAPMLGH</sequence>
<accession>A0A699TF60</accession>
<feature type="region of interest" description="Disordered" evidence="1">
    <location>
        <begin position="1"/>
        <end position="68"/>
    </location>
</feature>
<protein>
    <submittedName>
        <fullName evidence="2">Uncharacterized protein</fullName>
    </submittedName>
</protein>
<proteinExistence type="predicted"/>